<dbReference type="InterPro" id="IPR040222">
    <property type="entry name" value="ALOG"/>
</dbReference>
<reference evidence="10" key="1">
    <citation type="submission" date="2020-07" db="EMBL/GenBank/DDBJ databases">
        <title>Ethylene signaling mediates host invasion by parasitic plants.</title>
        <authorList>
            <person name="Yoshida S."/>
        </authorList>
    </citation>
    <scope>NUCLEOTIDE SEQUENCE</scope>
    <source>
        <strain evidence="10">Okayama</strain>
    </source>
</reference>
<feature type="domain" description="ALOG" evidence="9">
    <location>
        <begin position="1"/>
        <end position="49"/>
    </location>
</feature>
<dbReference type="Proteomes" id="UP000653305">
    <property type="component" value="Unassembled WGS sequence"/>
</dbReference>
<evidence type="ECO:0000256" key="7">
    <source>
        <dbReference type="ARBA" id="ARBA00023242"/>
    </source>
</evidence>
<evidence type="ECO:0000256" key="8">
    <source>
        <dbReference type="SAM" id="MobiDB-lite"/>
    </source>
</evidence>
<comment type="similarity">
    <text evidence="2">Belongs to the plant homeotic and developmental regulators ALOG protein family.</text>
</comment>
<dbReference type="GO" id="GO:0009416">
    <property type="term" value="P:response to light stimulus"/>
    <property type="evidence" value="ECO:0007669"/>
    <property type="project" value="TreeGrafter"/>
</dbReference>
<keyword evidence="7" id="KW-0539">Nucleus</keyword>
<dbReference type="PROSITE" id="PS51697">
    <property type="entry name" value="ALOG"/>
    <property type="match status" value="1"/>
</dbReference>
<keyword evidence="6" id="KW-0804">Transcription</keyword>
<feature type="compositionally biased region" description="Basic residues" evidence="8">
    <location>
        <begin position="101"/>
        <end position="113"/>
    </location>
</feature>
<feature type="region of interest" description="Disordered" evidence="8">
    <location>
        <begin position="95"/>
        <end position="128"/>
    </location>
</feature>
<protein>
    <submittedName>
        <fullName evidence="10">Protein light-dependent short hypocotyls 3</fullName>
    </submittedName>
</protein>
<feature type="non-terminal residue" evidence="10">
    <location>
        <position position="148"/>
    </location>
</feature>
<comment type="subcellular location">
    <subcellularLocation>
        <location evidence="1">Nucleus</location>
    </subcellularLocation>
</comment>
<dbReference type="GO" id="GO:0005634">
    <property type="term" value="C:nucleus"/>
    <property type="evidence" value="ECO:0007669"/>
    <property type="project" value="UniProtKB-SubCell"/>
</dbReference>
<dbReference type="PANTHER" id="PTHR31165:SF95">
    <property type="entry name" value="PROTEIN LIGHT-DEPENDENT SHORT HYPOCOTYLS 3"/>
    <property type="match status" value="1"/>
</dbReference>
<gene>
    <name evidence="10" type="ORF">PHJA_002141000</name>
</gene>
<sequence length="148" mass="15997">TARRCSGAHVLEFLRYLDQFGKTKVHTPICPFFGYPNPPAPCPCLLRLAGAALTRSSVAYAPITRKTEASRRPILSGPKPCAFISGKSAICSPRLEESSTRRKSASACRRRRLWQQPPTSSSEASNQKKGMVMAVVAATVATWSGNGC</sequence>
<keyword evidence="4" id="KW-0805">Transcription regulation</keyword>
<feature type="compositionally biased region" description="Polar residues" evidence="8">
    <location>
        <begin position="116"/>
        <end position="128"/>
    </location>
</feature>
<keyword evidence="5" id="KW-0238">DNA-binding</keyword>
<evidence type="ECO:0000256" key="1">
    <source>
        <dbReference type="ARBA" id="ARBA00004123"/>
    </source>
</evidence>
<accession>A0A830CLY4</accession>
<evidence type="ECO:0000256" key="2">
    <source>
        <dbReference type="ARBA" id="ARBA00010308"/>
    </source>
</evidence>
<dbReference type="OrthoDB" id="1906822at2759"/>
<dbReference type="AlphaFoldDB" id="A0A830CLY4"/>
<comment type="caution">
    <text evidence="10">The sequence shown here is derived from an EMBL/GenBank/DDBJ whole genome shotgun (WGS) entry which is preliminary data.</text>
</comment>
<evidence type="ECO:0000313" key="11">
    <source>
        <dbReference type="Proteomes" id="UP000653305"/>
    </source>
</evidence>
<keyword evidence="11" id="KW-1185">Reference proteome</keyword>
<evidence type="ECO:0000313" key="10">
    <source>
        <dbReference type="EMBL" id="GFP99969.1"/>
    </source>
</evidence>
<evidence type="ECO:0000256" key="6">
    <source>
        <dbReference type="ARBA" id="ARBA00023163"/>
    </source>
</evidence>
<dbReference type="Pfam" id="PF04852">
    <property type="entry name" value="ALOG_dom"/>
    <property type="match status" value="1"/>
</dbReference>
<proteinExistence type="inferred from homology"/>
<name>A0A830CLY4_9LAMI</name>
<evidence type="ECO:0000256" key="4">
    <source>
        <dbReference type="ARBA" id="ARBA00023015"/>
    </source>
</evidence>
<evidence type="ECO:0000256" key="5">
    <source>
        <dbReference type="ARBA" id="ARBA00023125"/>
    </source>
</evidence>
<dbReference type="GO" id="GO:0003677">
    <property type="term" value="F:DNA binding"/>
    <property type="evidence" value="ECO:0007669"/>
    <property type="project" value="UniProtKB-KW"/>
</dbReference>
<dbReference type="GO" id="GO:0009299">
    <property type="term" value="P:mRNA transcription"/>
    <property type="evidence" value="ECO:0007669"/>
    <property type="project" value="TreeGrafter"/>
</dbReference>
<evidence type="ECO:0000256" key="3">
    <source>
        <dbReference type="ARBA" id="ARBA00022473"/>
    </source>
</evidence>
<organism evidence="10 11">
    <name type="scientific">Phtheirospermum japonicum</name>
    <dbReference type="NCBI Taxonomy" id="374723"/>
    <lineage>
        <taxon>Eukaryota</taxon>
        <taxon>Viridiplantae</taxon>
        <taxon>Streptophyta</taxon>
        <taxon>Embryophyta</taxon>
        <taxon>Tracheophyta</taxon>
        <taxon>Spermatophyta</taxon>
        <taxon>Magnoliopsida</taxon>
        <taxon>eudicotyledons</taxon>
        <taxon>Gunneridae</taxon>
        <taxon>Pentapetalae</taxon>
        <taxon>asterids</taxon>
        <taxon>lamiids</taxon>
        <taxon>Lamiales</taxon>
        <taxon>Orobanchaceae</taxon>
        <taxon>Orobanchaceae incertae sedis</taxon>
        <taxon>Phtheirospermum</taxon>
    </lineage>
</organism>
<evidence type="ECO:0000259" key="9">
    <source>
        <dbReference type="PROSITE" id="PS51697"/>
    </source>
</evidence>
<dbReference type="InterPro" id="IPR006936">
    <property type="entry name" value="ALOG_dom"/>
</dbReference>
<dbReference type="PANTHER" id="PTHR31165">
    <property type="entry name" value="PROTEIN G1-LIKE2"/>
    <property type="match status" value="1"/>
</dbReference>
<dbReference type="EMBL" id="BMAC01000600">
    <property type="protein sequence ID" value="GFP99969.1"/>
    <property type="molecule type" value="Genomic_DNA"/>
</dbReference>
<keyword evidence="3" id="KW-0217">Developmental protein</keyword>